<evidence type="ECO:0000313" key="2">
    <source>
        <dbReference type="EMBL" id="KAK8077243.1"/>
    </source>
</evidence>
<feature type="compositionally biased region" description="Polar residues" evidence="1">
    <location>
        <begin position="188"/>
        <end position="199"/>
    </location>
</feature>
<feature type="region of interest" description="Disordered" evidence="1">
    <location>
        <begin position="180"/>
        <end position="199"/>
    </location>
</feature>
<dbReference type="EMBL" id="JAQQWM010000002">
    <property type="protein sequence ID" value="KAK8077243.1"/>
    <property type="molecule type" value="Genomic_DNA"/>
</dbReference>
<evidence type="ECO:0000313" key="3">
    <source>
        <dbReference type="Proteomes" id="UP001446871"/>
    </source>
</evidence>
<dbReference type="Proteomes" id="UP001446871">
    <property type="component" value="Unassembled WGS sequence"/>
</dbReference>
<sequence>MQPYSDQYVSPAIATSKADQEQNSLLELAVLIKWRTEDALRIVNFVKDRYNPDGVYGRLGELHQIASNSLGRHGESRLCDQVDAKVPLAAVVLSQLVLLKVYVPKEADTAANMSDEERQHLEQILREETKEGEHTIVAKPDTALFATIAAMKDLDTNICALKKLSRELGRAIRDHDSKDYETLLPGEDNSSSMDSVAIK</sequence>
<keyword evidence="3" id="KW-1185">Reference proteome</keyword>
<comment type="caution">
    <text evidence="2">The sequence shown here is derived from an EMBL/GenBank/DDBJ whole genome shotgun (WGS) entry which is preliminary data.</text>
</comment>
<evidence type="ECO:0000256" key="1">
    <source>
        <dbReference type="SAM" id="MobiDB-lite"/>
    </source>
</evidence>
<reference evidence="2 3" key="1">
    <citation type="submission" date="2023-01" db="EMBL/GenBank/DDBJ databases">
        <title>Analysis of 21 Apiospora genomes using comparative genomics revels a genus with tremendous synthesis potential of carbohydrate active enzymes and secondary metabolites.</title>
        <authorList>
            <person name="Sorensen T."/>
        </authorList>
    </citation>
    <scope>NUCLEOTIDE SEQUENCE [LARGE SCALE GENOMIC DNA]</scope>
    <source>
        <strain evidence="2 3">CBS 83171</strain>
    </source>
</reference>
<protein>
    <submittedName>
        <fullName evidence="2">Uncharacterized protein</fullName>
    </submittedName>
</protein>
<accession>A0ABR1W179</accession>
<organism evidence="2 3">
    <name type="scientific">Apiospora saccharicola</name>
    <dbReference type="NCBI Taxonomy" id="335842"/>
    <lineage>
        <taxon>Eukaryota</taxon>
        <taxon>Fungi</taxon>
        <taxon>Dikarya</taxon>
        <taxon>Ascomycota</taxon>
        <taxon>Pezizomycotina</taxon>
        <taxon>Sordariomycetes</taxon>
        <taxon>Xylariomycetidae</taxon>
        <taxon>Amphisphaeriales</taxon>
        <taxon>Apiosporaceae</taxon>
        <taxon>Apiospora</taxon>
    </lineage>
</organism>
<proteinExistence type="predicted"/>
<name>A0ABR1W179_9PEZI</name>
<gene>
    <name evidence="2" type="ORF">PG996_003413</name>
</gene>